<evidence type="ECO:0000259" key="23">
    <source>
        <dbReference type="PROSITE" id="PS50011"/>
    </source>
</evidence>
<feature type="region of interest" description="Disordered" evidence="21">
    <location>
        <begin position="1"/>
        <end position="51"/>
    </location>
</feature>
<dbReference type="PANTHER" id="PTHR47976:SF42">
    <property type="entry name" value="RECEPTOR-LIKE SERINE_THREONINE-PROTEIN KINASE"/>
    <property type="match status" value="1"/>
</dbReference>
<accession>J3L0V7</accession>
<reference evidence="26" key="1">
    <citation type="journal article" date="2013" name="Nat. Commun.">
        <title>Whole-genome sequencing of Oryza brachyantha reveals mechanisms underlying Oryza genome evolution.</title>
        <authorList>
            <person name="Chen J."/>
            <person name="Huang Q."/>
            <person name="Gao D."/>
            <person name="Wang J."/>
            <person name="Lang Y."/>
            <person name="Liu T."/>
            <person name="Li B."/>
            <person name="Bai Z."/>
            <person name="Luis Goicoechea J."/>
            <person name="Liang C."/>
            <person name="Chen C."/>
            <person name="Zhang W."/>
            <person name="Sun S."/>
            <person name="Liao Y."/>
            <person name="Zhang X."/>
            <person name="Yang L."/>
            <person name="Song C."/>
            <person name="Wang M."/>
            <person name="Shi J."/>
            <person name="Liu G."/>
            <person name="Liu J."/>
            <person name="Zhou H."/>
            <person name="Zhou W."/>
            <person name="Yu Q."/>
            <person name="An N."/>
            <person name="Chen Y."/>
            <person name="Cai Q."/>
            <person name="Wang B."/>
            <person name="Liu B."/>
            <person name="Min J."/>
            <person name="Huang Y."/>
            <person name="Wu H."/>
            <person name="Li Z."/>
            <person name="Zhang Y."/>
            <person name="Yin Y."/>
            <person name="Song W."/>
            <person name="Jiang J."/>
            <person name="Jackson S.A."/>
            <person name="Wing R.A."/>
            <person name="Wang J."/>
            <person name="Chen M."/>
        </authorList>
    </citation>
    <scope>NUCLEOTIDE SEQUENCE [LARGE SCALE GENOMIC DNA]</scope>
    <source>
        <strain evidence="26">cv. IRGC 101232</strain>
    </source>
</reference>
<keyword evidence="8" id="KW-0430">Lectin</keyword>
<dbReference type="AlphaFoldDB" id="J3L0V7"/>
<feature type="domain" description="Bulb-type lectin" evidence="24">
    <location>
        <begin position="81"/>
        <end position="196"/>
    </location>
</feature>
<dbReference type="GO" id="GO:0005524">
    <property type="term" value="F:ATP binding"/>
    <property type="evidence" value="ECO:0007669"/>
    <property type="project" value="UniProtKB-UniRule"/>
</dbReference>
<dbReference type="GO" id="GO:0030246">
    <property type="term" value="F:carbohydrate binding"/>
    <property type="evidence" value="ECO:0007669"/>
    <property type="project" value="UniProtKB-KW"/>
</dbReference>
<comment type="subcellular location">
    <subcellularLocation>
        <location evidence="1">Membrane</location>
        <topology evidence="1">Single-pass type I membrane protein</topology>
    </subcellularLocation>
</comment>
<feature type="compositionally biased region" description="Polar residues" evidence="21">
    <location>
        <begin position="1"/>
        <end position="10"/>
    </location>
</feature>
<feature type="compositionally biased region" description="Polar residues" evidence="21">
    <location>
        <begin position="21"/>
        <end position="35"/>
    </location>
</feature>
<dbReference type="FunFam" id="3.30.200.20:FF:000178">
    <property type="entry name" value="serine/threonine-protein kinase PBS1-like"/>
    <property type="match status" value="1"/>
</dbReference>
<evidence type="ECO:0000256" key="20">
    <source>
        <dbReference type="PROSITE-ProRule" id="PRU10141"/>
    </source>
</evidence>
<evidence type="ECO:0000256" key="22">
    <source>
        <dbReference type="SAM" id="Phobius"/>
    </source>
</evidence>
<keyword evidence="27" id="KW-1185">Reference proteome</keyword>
<comment type="similarity">
    <text evidence="19">Belongs to the protein kinase superfamily. Ser/Thr protein kinase family.</text>
</comment>
<feature type="domain" description="Apple" evidence="25">
    <location>
        <begin position="368"/>
        <end position="456"/>
    </location>
</feature>
<keyword evidence="5 19" id="KW-0808">Transferase</keyword>
<dbReference type="GO" id="GO:0004674">
    <property type="term" value="F:protein serine/threonine kinase activity"/>
    <property type="evidence" value="ECO:0007669"/>
    <property type="project" value="UniProtKB-KW"/>
</dbReference>
<evidence type="ECO:0000256" key="16">
    <source>
        <dbReference type="ARBA" id="ARBA00023180"/>
    </source>
</evidence>
<dbReference type="SUPFAM" id="SSF51110">
    <property type="entry name" value="alpha-D-mannose-specific plant lectins"/>
    <property type="match status" value="1"/>
</dbReference>
<evidence type="ECO:0000256" key="8">
    <source>
        <dbReference type="ARBA" id="ARBA00022734"/>
    </source>
</evidence>
<dbReference type="InterPro" id="IPR001480">
    <property type="entry name" value="Bulb-type_lectin_dom"/>
</dbReference>
<keyword evidence="9 19" id="KW-0547">Nucleotide-binding</keyword>
<evidence type="ECO:0000256" key="7">
    <source>
        <dbReference type="ARBA" id="ARBA00022729"/>
    </source>
</evidence>
<keyword evidence="2 19" id="KW-0723">Serine/threonine-protein kinase</keyword>
<dbReference type="PANTHER" id="PTHR47976">
    <property type="entry name" value="G-TYPE LECTIN S-RECEPTOR-LIKE SERINE/THREONINE-PROTEIN KINASE SD2-5"/>
    <property type="match status" value="1"/>
</dbReference>
<dbReference type="OMA" id="PSAGCIP"/>
<dbReference type="GO" id="GO:0106310">
    <property type="term" value="F:protein serine kinase activity"/>
    <property type="evidence" value="ECO:0007669"/>
    <property type="project" value="RHEA"/>
</dbReference>
<keyword evidence="16" id="KW-0325">Glycoprotein</keyword>
<keyword evidence="10 19" id="KW-0418">Kinase</keyword>
<reference evidence="26" key="2">
    <citation type="submission" date="2013-04" db="UniProtKB">
        <authorList>
            <consortium name="EnsemblPlants"/>
        </authorList>
    </citation>
    <scope>IDENTIFICATION</scope>
</reference>
<keyword evidence="4" id="KW-0597">Phosphoprotein</keyword>
<dbReference type="SUPFAM" id="SSF56112">
    <property type="entry name" value="Protein kinase-like (PK-like)"/>
    <property type="match status" value="1"/>
</dbReference>
<sequence>MASALASSSHWPPRLRPAASGTGSSWTCTVRSGTPTREHAGEGRREDGGCGGCRPAISRSVAQLPSAAPANIWRMSDLPTLHLRGNSSILLVLSNINASYRTDFGFYTSDGHSFVLSVFYLQLETVIWSANPDNPVNYSAVLNFTRDGDLLLSHSNGSVIWSTATKGKQVATLSLEALGNLVLSDKTNTYVWQSFDHPTDTLVLGQSLCFGMRLTAIPSAKKWESARIYLSADLGGLRYSFEPAAYSKLFQPTVVGNSTSICYSFVNGSLGFPNQIIALPPTRSLQLMRLESDGHLRLYEILVPYPNSMQLVFDVLSTVMDYCDYPLACGDYGVCSNGQCSCPSLSYFRFKNERHPEDGCIPLTSISCNRQGDHQLQPLNDVSYPRGTVFQSLATASQSENICKLACLRDCSCRVALFQRDGYNDSGSCLLLSEKKLMLLVEGSPDHSSAFIKIQGDRSKNTKITAVVSSVVAFLSLVLIIIPAVIWRTKKKADEESFIFIPGAPKRFSYDELKVATRKFSAKLGAGGFGSVFKGKIGKEIIAVKCLEGVEQGMEEFLAEVKTIGRIHHLNLVSLIGFCSEKSHRLLVYEYMSNGSLDKWIFHTSPVFTLSWKTRRNIIMAIARGLSYLHEECKEKIAHLDIKPQNILLDDKFNAKLSDFGLSKQINRDQSKIMTRMRGTRGYLAPEWLGSRITEKADTYSFGIVMTEIICGRKNLDESQPEESIHLVSLLQEKARSGQLFDLVDNGSDDMQCHIEEVMEMMNLAMWCLQVDSTRRPLMSTVAKVLEGAMNMEDMPDYSFVPDYVSNHTNIAGSNSCYKPTESHLSGPR</sequence>
<keyword evidence="14" id="KW-1015">Disulfide bond</keyword>
<dbReference type="InterPro" id="IPR003609">
    <property type="entry name" value="Pan_app"/>
</dbReference>
<keyword evidence="3" id="KW-0245">EGF-like domain</keyword>
<evidence type="ECO:0000256" key="15">
    <source>
        <dbReference type="ARBA" id="ARBA00023170"/>
    </source>
</evidence>
<dbReference type="PROSITE" id="PS50948">
    <property type="entry name" value="PAN"/>
    <property type="match status" value="1"/>
</dbReference>
<proteinExistence type="inferred from homology"/>
<dbReference type="SMART" id="SM00220">
    <property type="entry name" value="S_TKc"/>
    <property type="match status" value="1"/>
</dbReference>
<evidence type="ECO:0000256" key="19">
    <source>
        <dbReference type="PIRNR" id="PIRNR000641"/>
    </source>
</evidence>
<keyword evidence="12 22" id="KW-1133">Transmembrane helix</keyword>
<dbReference type="InterPro" id="IPR036426">
    <property type="entry name" value="Bulb-type_lectin_dom_sf"/>
</dbReference>
<dbReference type="Pfam" id="PF00069">
    <property type="entry name" value="Pkinase"/>
    <property type="match status" value="1"/>
</dbReference>
<dbReference type="HOGENOM" id="CLU_000288_116_2_1"/>
<evidence type="ECO:0000256" key="11">
    <source>
        <dbReference type="ARBA" id="ARBA00022840"/>
    </source>
</evidence>
<dbReference type="InterPro" id="IPR000719">
    <property type="entry name" value="Prot_kinase_dom"/>
</dbReference>
<dbReference type="GO" id="GO:0016020">
    <property type="term" value="C:membrane"/>
    <property type="evidence" value="ECO:0007669"/>
    <property type="project" value="UniProtKB-SubCell"/>
</dbReference>
<evidence type="ECO:0000313" key="26">
    <source>
        <dbReference type="EnsemblPlants" id="OB01G28630.1"/>
    </source>
</evidence>
<keyword evidence="11 19" id="KW-0067">ATP-binding</keyword>
<protein>
    <recommendedName>
        <fullName evidence="19">Receptor-like serine/threonine-protein kinase</fullName>
        <ecNumber evidence="19">2.7.11.1</ecNumber>
    </recommendedName>
</protein>
<dbReference type="Gene3D" id="1.10.510.10">
    <property type="entry name" value="Transferase(Phosphotransferase) domain 1"/>
    <property type="match status" value="1"/>
</dbReference>
<keyword evidence="13 22" id="KW-0472">Membrane</keyword>
<keyword evidence="7" id="KW-0732">Signal</keyword>
<evidence type="ECO:0000256" key="6">
    <source>
        <dbReference type="ARBA" id="ARBA00022692"/>
    </source>
</evidence>
<dbReference type="PROSITE" id="PS50927">
    <property type="entry name" value="BULB_LECTIN"/>
    <property type="match status" value="1"/>
</dbReference>
<keyword evidence="15" id="KW-0675">Receptor</keyword>
<evidence type="ECO:0000256" key="2">
    <source>
        <dbReference type="ARBA" id="ARBA00022527"/>
    </source>
</evidence>
<comment type="catalytic activity">
    <reaction evidence="18 19">
        <text>L-seryl-[protein] + ATP = O-phospho-L-seryl-[protein] + ADP + H(+)</text>
        <dbReference type="Rhea" id="RHEA:17989"/>
        <dbReference type="Rhea" id="RHEA-COMP:9863"/>
        <dbReference type="Rhea" id="RHEA-COMP:11604"/>
        <dbReference type="ChEBI" id="CHEBI:15378"/>
        <dbReference type="ChEBI" id="CHEBI:29999"/>
        <dbReference type="ChEBI" id="CHEBI:30616"/>
        <dbReference type="ChEBI" id="CHEBI:83421"/>
        <dbReference type="ChEBI" id="CHEBI:456216"/>
        <dbReference type="EC" id="2.7.11.1"/>
    </reaction>
</comment>
<dbReference type="InterPro" id="IPR024171">
    <property type="entry name" value="SRK-like_kinase"/>
</dbReference>
<dbReference type="PROSITE" id="PS50011">
    <property type="entry name" value="PROTEIN_KINASE_DOM"/>
    <property type="match status" value="1"/>
</dbReference>
<dbReference type="InterPro" id="IPR051343">
    <property type="entry name" value="G-type_lectin_kinases/EP1-like"/>
</dbReference>
<dbReference type="InterPro" id="IPR017441">
    <property type="entry name" value="Protein_kinase_ATP_BS"/>
</dbReference>
<keyword evidence="6 22" id="KW-0812">Transmembrane</keyword>
<dbReference type="InterPro" id="IPR008271">
    <property type="entry name" value="Ser/Thr_kinase_AS"/>
</dbReference>
<dbReference type="Gramene" id="OB01G28630.1">
    <property type="protein sequence ID" value="OB01G28630.1"/>
    <property type="gene ID" value="OB01G28630"/>
</dbReference>
<dbReference type="EC" id="2.7.11.1" evidence="19"/>
<dbReference type="CDD" id="cd00028">
    <property type="entry name" value="B_lectin"/>
    <property type="match status" value="1"/>
</dbReference>
<dbReference type="PROSITE" id="PS00107">
    <property type="entry name" value="PROTEIN_KINASE_ATP"/>
    <property type="match status" value="1"/>
</dbReference>
<evidence type="ECO:0000256" key="21">
    <source>
        <dbReference type="SAM" id="MobiDB-lite"/>
    </source>
</evidence>
<evidence type="ECO:0000256" key="14">
    <source>
        <dbReference type="ARBA" id="ARBA00023157"/>
    </source>
</evidence>
<dbReference type="PIRSF" id="PIRSF000641">
    <property type="entry name" value="SRK"/>
    <property type="match status" value="1"/>
</dbReference>
<dbReference type="Proteomes" id="UP000006038">
    <property type="component" value="Chromosome 1"/>
</dbReference>
<dbReference type="SMART" id="SM00108">
    <property type="entry name" value="B_lectin"/>
    <property type="match status" value="1"/>
</dbReference>
<dbReference type="EnsemblPlants" id="OB01G28630.1">
    <property type="protein sequence ID" value="OB01G28630.1"/>
    <property type="gene ID" value="OB01G28630"/>
</dbReference>
<dbReference type="eggNOG" id="ENOG502QUNW">
    <property type="taxonomic scope" value="Eukaryota"/>
</dbReference>
<evidence type="ECO:0000256" key="4">
    <source>
        <dbReference type="ARBA" id="ARBA00022553"/>
    </source>
</evidence>
<feature type="transmembrane region" description="Helical" evidence="22">
    <location>
        <begin position="464"/>
        <end position="487"/>
    </location>
</feature>
<dbReference type="InterPro" id="IPR011009">
    <property type="entry name" value="Kinase-like_dom_sf"/>
</dbReference>
<feature type="compositionally biased region" description="Basic and acidic residues" evidence="21">
    <location>
        <begin position="36"/>
        <end position="48"/>
    </location>
</feature>
<dbReference type="FunFam" id="1.10.510.10:FF:000248">
    <property type="entry name" value="S-receptor-like kinase 5"/>
    <property type="match status" value="1"/>
</dbReference>
<organism evidence="26">
    <name type="scientific">Oryza brachyantha</name>
    <name type="common">malo sina</name>
    <dbReference type="NCBI Taxonomy" id="4533"/>
    <lineage>
        <taxon>Eukaryota</taxon>
        <taxon>Viridiplantae</taxon>
        <taxon>Streptophyta</taxon>
        <taxon>Embryophyta</taxon>
        <taxon>Tracheophyta</taxon>
        <taxon>Spermatophyta</taxon>
        <taxon>Magnoliopsida</taxon>
        <taxon>Liliopsida</taxon>
        <taxon>Poales</taxon>
        <taxon>Poaceae</taxon>
        <taxon>BOP clade</taxon>
        <taxon>Oryzoideae</taxon>
        <taxon>Oryzeae</taxon>
        <taxon>Oryzinae</taxon>
        <taxon>Oryza</taxon>
    </lineage>
</organism>
<evidence type="ECO:0000256" key="13">
    <source>
        <dbReference type="ARBA" id="ARBA00023136"/>
    </source>
</evidence>
<evidence type="ECO:0000256" key="5">
    <source>
        <dbReference type="ARBA" id="ARBA00022679"/>
    </source>
</evidence>
<dbReference type="Gene3D" id="3.30.200.20">
    <property type="entry name" value="Phosphorylase Kinase, domain 1"/>
    <property type="match status" value="1"/>
</dbReference>
<evidence type="ECO:0000256" key="9">
    <source>
        <dbReference type="ARBA" id="ARBA00022741"/>
    </source>
</evidence>
<evidence type="ECO:0000256" key="18">
    <source>
        <dbReference type="ARBA" id="ARBA00048679"/>
    </source>
</evidence>
<evidence type="ECO:0000259" key="24">
    <source>
        <dbReference type="PROSITE" id="PS50927"/>
    </source>
</evidence>
<dbReference type="PROSITE" id="PS00108">
    <property type="entry name" value="PROTEIN_KINASE_ST"/>
    <property type="match status" value="1"/>
</dbReference>
<dbReference type="Gene3D" id="2.90.10.10">
    <property type="entry name" value="Bulb-type lectin domain"/>
    <property type="match status" value="1"/>
</dbReference>
<dbReference type="Pfam" id="PF01453">
    <property type="entry name" value="B_lectin"/>
    <property type="match status" value="1"/>
</dbReference>
<evidence type="ECO:0000256" key="12">
    <source>
        <dbReference type="ARBA" id="ARBA00022989"/>
    </source>
</evidence>
<name>J3L0V7_ORYBR</name>
<dbReference type="GO" id="GO:0051707">
    <property type="term" value="P:response to other organism"/>
    <property type="evidence" value="ECO:0007669"/>
    <property type="project" value="UniProtKB-ARBA"/>
</dbReference>
<evidence type="ECO:0000256" key="10">
    <source>
        <dbReference type="ARBA" id="ARBA00022777"/>
    </source>
</evidence>
<evidence type="ECO:0000256" key="3">
    <source>
        <dbReference type="ARBA" id="ARBA00022536"/>
    </source>
</evidence>
<evidence type="ECO:0000256" key="1">
    <source>
        <dbReference type="ARBA" id="ARBA00004479"/>
    </source>
</evidence>
<evidence type="ECO:0000313" key="27">
    <source>
        <dbReference type="Proteomes" id="UP000006038"/>
    </source>
</evidence>
<comment type="catalytic activity">
    <reaction evidence="17 19">
        <text>L-threonyl-[protein] + ATP = O-phospho-L-threonyl-[protein] + ADP + H(+)</text>
        <dbReference type="Rhea" id="RHEA:46608"/>
        <dbReference type="Rhea" id="RHEA-COMP:11060"/>
        <dbReference type="Rhea" id="RHEA-COMP:11605"/>
        <dbReference type="ChEBI" id="CHEBI:15378"/>
        <dbReference type="ChEBI" id="CHEBI:30013"/>
        <dbReference type="ChEBI" id="CHEBI:30616"/>
        <dbReference type="ChEBI" id="CHEBI:61977"/>
        <dbReference type="ChEBI" id="CHEBI:456216"/>
        <dbReference type="EC" id="2.7.11.1"/>
    </reaction>
</comment>
<evidence type="ECO:0000259" key="25">
    <source>
        <dbReference type="PROSITE" id="PS50948"/>
    </source>
</evidence>
<feature type="domain" description="Protein kinase" evidence="23">
    <location>
        <begin position="518"/>
        <end position="801"/>
    </location>
</feature>
<feature type="binding site" evidence="20">
    <location>
        <position position="545"/>
    </location>
    <ligand>
        <name>ATP</name>
        <dbReference type="ChEBI" id="CHEBI:30616"/>
    </ligand>
</feature>
<evidence type="ECO:0000256" key="17">
    <source>
        <dbReference type="ARBA" id="ARBA00047899"/>
    </source>
</evidence>